<dbReference type="InterPro" id="IPR001269">
    <property type="entry name" value="DUS_fam"/>
</dbReference>
<evidence type="ECO:0000256" key="6">
    <source>
        <dbReference type="ARBA" id="ARBA00022694"/>
    </source>
</evidence>
<keyword evidence="5 12" id="KW-0288">FMN</keyword>
<dbReference type="PROSITE" id="PS01136">
    <property type="entry name" value="UPF0034"/>
    <property type="match status" value="1"/>
</dbReference>
<proteinExistence type="inferred from homology"/>
<dbReference type="InterPro" id="IPR013785">
    <property type="entry name" value="Aldolase_TIM"/>
</dbReference>
<name>A0A1N7C2X6_9FIRM</name>
<dbReference type="GO" id="GO:0017150">
    <property type="term" value="F:tRNA dihydrouridine synthase activity"/>
    <property type="evidence" value="ECO:0007669"/>
    <property type="project" value="InterPro"/>
</dbReference>
<feature type="domain" description="DUS-like FMN-binding" evidence="15">
    <location>
        <begin position="14"/>
        <end position="318"/>
    </location>
</feature>
<accession>A0A1N7C2X6</accession>
<comment type="similarity">
    <text evidence="12">Belongs to the dus family.</text>
</comment>
<keyword evidence="9 12" id="KW-0560">Oxidoreductase</keyword>
<feature type="binding site" evidence="14">
    <location>
        <position position="141"/>
    </location>
    <ligand>
        <name>FMN</name>
        <dbReference type="ChEBI" id="CHEBI:58210"/>
    </ligand>
</feature>
<dbReference type="RefSeq" id="WP_076546194.1">
    <property type="nucleotide sequence ID" value="NZ_FTNC01000039.1"/>
</dbReference>
<dbReference type="Proteomes" id="UP000185669">
    <property type="component" value="Unassembled WGS sequence"/>
</dbReference>
<dbReference type="InterPro" id="IPR018517">
    <property type="entry name" value="tRNA_hU_synthase_CS"/>
</dbReference>
<keyword evidence="3" id="KW-0820">tRNA-binding</keyword>
<dbReference type="InterPro" id="IPR024036">
    <property type="entry name" value="tRNA-dHydroUridine_Synthase_C"/>
</dbReference>
<evidence type="ECO:0000256" key="5">
    <source>
        <dbReference type="ARBA" id="ARBA00022643"/>
    </source>
</evidence>
<dbReference type="InterPro" id="IPR035587">
    <property type="entry name" value="DUS-like_FMN-bd"/>
</dbReference>
<dbReference type="PANTHER" id="PTHR45846">
    <property type="entry name" value="TRNA-DIHYDROURIDINE(47) SYNTHASE [NAD(P)(+)]-LIKE"/>
    <property type="match status" value="1"/>
</dbReference>
<evidence type="ECO:0000256" key="8">
    <source>
        <dbReference type="ARBA" id="ARBA00022884"/>
    </source>
</evidence>
<dbReference type="InterPro" id="IPR004652">
    <property type="entry name" value="DusB-like"/>
</dbReference>
<dbReference type="Gene3D" id="1.10.1200.80">
    <property type="entry name" value="Putative flavin oxidoreducatase, domain 2"/>
    <property type="match status" value="1"/>
</dbReference>
<dbReference type="EC" id="1.3.1.-" evidence="12"/>
<dbReference type="AlphaFoldDB" id="A0A1N7C2X6"/>
<feature type="binding site" evidence="14">
    <location>
        <position position="71"/>
    </location>
    <ligand>
        <name>FMN</name>
        <dbReference type="ChEBI" id="CHEBI:58210"/>
    </ligand>
</feature>
<dbReference type="CDD" id="cd02801">
    <property type="entry name" value="DUS_like_FMN"/>
    <property type="match status" value="1"/>
</dbReference>
<evidence type="ECO:0000259" key="15">
    <source>
        <dbReference type="Pfam" id="PF01207"/>
    </source>
</evidence>
<evidence type="ECO:0000256" key="7">
    <source>
        <dbReference type="ARBA" id="ARBA00022857"/>
    </source>
</evidence>
<feature type="active site" description="Proton donor" evidence="13">
    <location>
        <position position="102"/>
    </location>
</feature>
<evidence type="ECO:0000256" key="4">
    <source>
        <dbReference type="ARBA" id="ARBA00022630"/>
    </source>
</evidence>
<feature type="binding site" evidence="14">
    <location>
        <begin position="226"/>
        <end position="227"/>
    </location>
    <ligand>
        <name>FMN</name>
        <dbReference type="ChEBI" id="CHEBI:58210"/>
    </ligand>
</feature>
<evidence type="ECO:0000256" key="1">
    <source>
        <dbReference type="ARBA" id="ARBA00001917"/>
    </source>
</evidence>
<dbReference type="Gene3D" id="3.20.20.70">
    <property type="entry name" value="Aldolase class I"/>
    <property type="match status" value="1"/>
</dbReference>
<keyword evidence="6 12" id="KW-0819">tRNA processing</keyword>
<evidence type="ECO:0000256" key="9">
    <source>
        <dbReference type="ARBA" id="ARBA00023002"/>
    </source>
</evidence>
<dbReference type="STRING" id="56779.SAMN05421834_13913"/>
<evidence type="ECO:0000256" key="3">
    <source>
        <dbReference type="ARBA" id="ARBA00022555"/>
    </source>
</evidence>
<keyword evidence="8" id="KW-0694">RNA-binding</keyword>
<protein>
    <recommendedName>
        <fullName evidence="12">tRNA-dihydrouridine synthase</fullName>
        <ecNumber evidence="12">1.3.1.-</ecNumber>
    </recommendedName>
</protein>
<evidence type="ECO:0000256" key="12">
    <source>
        <dbReference type="PIRNR" id="PIRNR006621"/>
    </source>
</evidence>
<evidence type="ECO:0000256" key="11">
    <source>
        <dbReference type="ARBA" id="ARBA00048802"/>
    </source>
</evidence>
<dbReference type="PANTHER" id="PTHR45846:SF1">
    <property type="entry name" value="TRNA-DIHYDROURIDINE(47) SYNTHASE [NAD(P)(+)]-LIKE"/>
    <property type="match status" value="1"/>
</dbReference>
<evidence type="ECO:0000313" key="16">
    <source>
        <dbReference type="EMBL" id="SIR57935.1"/>
    </source>
</evidence>
<gene>
    <name evidence="16" type="ORF">SAMN05421834_13913</name>
</gene>
<evidence type="ECO:0000256" key="10">
    <source>
        <dbReference type="ARBA" id="ARBA00048205"/>
    </source>
</evidence>
<dbReference type="NCBIfam" id="TIGR00737">
    <property type="entry name" value="nifR3_yhdG"/>
    <property type="match status" value="1"/>
</dbReference>
<evidence type="ECO:0000256" key="2">
    <source>
        <dbReference type="ARBA" id="ARBA00002790"/>
    </source>
</evidence>
<keyword evidence="4 12" id="KW-0285">Flavoprotein</keyword>
<reference evidence="17" key="1">
    <citation type="submission" date="2017-01" db="EMBL/GenBank/DDBJ databases">
        <authorList>
            <person name="Varghese N."/>
            <person name="Submissions S."/>
        </authorList>
    </citation>
    <scope>NUCLEOTIDE SEQUENCE [LARGE SCALE GENOMIC DNA]</scope>
    <source>
        <strain evidence="17">ATCC 700103</strain>
    </source>
</reference>
<keyword evidence="17" id="KW-1185">Reference proteome</keyword>
<dbReference type="EMBL" id="FTNC01000039">
    <property type="protein sequence ID" value="SIR57935.1"/>
    <property type="molecule type" value="Genomic_DNA"/>
</dbReference>
<dbReference type="PIRSF" id="PIRSF006621">
    <property type="entry name" value="Dus"/>
    <property type="match status" value="1"/>
</dbReference>
<dbReference type="OrthoDB" id="9764501at2"/>
<feature type="binding site" evidence="14">
    <location>
        <begin position="16"/>
        <end position="18"/>
    </location>
    <ligand>
        <name>FMN</name>
        <dbReference type="ChEBI" id="CHEBI:58210"/>
    </ligand>
</feature>
<dbReference type="GO" id="GO:0000049">
    <property type="term" value="F:tRNA binding"/>
    <property type="evidence" value="ECO:0007669"/>
    <property type="project" value="UniProtKB-KW"/>
</dbReference>
<organism evidence="16 17">
    <name type="scientific">Halanaerobium kushneri</name>
    <dbReference type="NCBI Taxonomy" id="56779"/>
    <lineage>
        <taxon>Bacteria</taxon>
        <taxon>Bacillati</taxon>
        <taxon>Bacillota</taxon>
        <taxon>Clostridia</taxon>
        <taxon>Halanaerobiales</taxon>
        <taxon>Halanaerobiaceae</taxon>
        <taxon>Halanaerobium</taxon>
    </lineage>
</organism>
<evidence type="ECO:0000256" key="14">
    <source>
        <dbReference type="PIRSR" id="PIRSR006621-2"/>
    </source>
</evidence>
<keyword evidence="14" id="KW-0547">Nucleotide-binding</keyword>
<dbReference type="GO" id="GO:0050660">
    <property type="term" value="F:flavin adenine dinucleotide binding"/>
    <property type="evidence" value="ECO:0007669"/>
    <property type="project" value="InterPro"/>
</dbReference>
<comment type="function">
    <text evidence="2 12">Catalyzes the synthesis of 5,6-dihydrouridine (D), a modified base found in the D-loop of most tRNAs, via the reduction of the C5-C6 double bond in target uridines.</text>
</comment>
<comment type="cofactor">
    <cofactor evidence="1 12 14">
        <name>FMN</name>
        <dbReference type="ChEBI" id="CHEBI:58210"/>
    </cofactor>
</comment>
<keyword evidence="7" id="KW-0521">NADP</keyword>
<comment type="catalytic activity">
    <reaction evidence="11">
        <text>a 5,6-dihydrouridine in tRNA + NAD(+) = a uridine in tRNA + NADH + H(+)</text>
        <dbReference type="Rhea" id="RHEA:54452"/>
        <dbReference type="Rhea" id="RHEA-COMP:13339"/>
        <dbReference type="Rhea" id="RHEA-COMP:13887"/>
        <dbReference type="ChEBI" id="CHEBI:15378"/>
        <dbReference type="ChEBI" id="CHEBI:57540"/>
        <dbReference type="ChEBI" id="CHEBI:57945"/>
        <dbReference type="ChEBI" id="CHEBI:65315"/>
        <dbReference type="ChEBI" id="CHEBI:74443"/>
    </reaction>
</comment>
<evidence type="ECO:0000256" key="13">
    <source>
        <dbReference type="PIRSR" id="PIRSR006621-1"/>
    </source>
</evidence>
<sequence length="324" mass="36066">MKINDLKIEPAVFLAPMAGVSDYPYRKLIREMGVELLYTEMVSAKGYEYGNKRTAELIEFDKSENGKIAVQIFGEEPEFMARAAAGIAEEYDVDIIDINMGCPARKIVKNGAGSALMKDLGLAAKIIKSTVQAVDIPVTVKMRSGWDAHNLNAVELTKIAEKAGAAAVAIHGRTRNQFYKGEADWSIIKDAVEMVEIPVIANGDIFSAEDAKMVFEQTNCEGIMIGRAAQGYPWIFKEVIKYLKTGDLIEAPSYSEKIEMAIRHLKLAVDYYGESHGVPIMRKHISWYLKGLPNASEMKNKVNQITDLNNLIELLKAYRKSFSM</sequence>
<dbReference type="Pfam" id="PF01207">
    <property type="entry name" value="Dus"/>
    <property type="match status" value="1"/>
</dbReference>
<evidence type="ECO:0000313" key="17">
    <source>
        <dbReference type="Proteomes" id="UP000185669"/>
    </source>
</evidence>
<dbReference type="SUPFAM" id="SSF51395">
    <property type="entry name" value="FMN-linked oxidoreductases"/>
    <property type="match status" value="1"/>
</dbReference>
<feature type="binding site" evidence="14">
    <location>
        <position position="171"/>
    </location>
    <ligand>
        <name>FMN</name>
        <dbReference type="ChEBI" id="CHEBI:58210"/>
    </ligand>
</feature>
<comment type="catalytic activity">
    <reaction evidence="10">
        <text>a 5,6-dihydrouridine in tRNA + NADP(+) = a uridine in tRNA + NADPH + H(+)</text>
        <dbReference type="Rhea" id="RHEA:23624"/>
        <dbReference type="Rhea" id="RHEA-COMP:13339"/>
        <dbReference type="Rhea" id="RHEA-COMP:13887"/>
        <dbReference type="ChEBI" id="CHEBI:15378"/>
        <dbReference type="ChEBI" id="CHEBI:57783"/>
        <dbReference type="ChEBI" id="CHEBI:58349"/>
        <dbReference type="ChEBI" id="CHEBI:65315"/>
        <dbReference type="ChEBI" id="CHEBI:74443"/>
    </reaction>
</comment>